<name>A0A6J6BXL3_9ZZZZ</name>
<evidence type="ECO:0000313" key="3">
    <source>
        <dbReference type="EMBL" id="CAB4542868.1"/>
    </source>
</evidence>
<reference evidence="3" key="1">
    <citation type="submission" date="2020-05" db="EMBL/GenBank/DDBJ databases">
        <authorList>
            <person name="Chiriac C."/>
            <person name="Salcher M."/>
            <person name="Ghai R."/>
            <person name="Kavagutti S V."/>
        </authorList>
    </citation>
    <scope>NUCLEOTIDE SEQUENCE</scope>
</reference>
<sequence>MPKHSSVGRKRLSFRLAAPFAALSLVGVGLVPIAIASSTIQVSVFSYPGLTEGNMSCSDEVDNLEEIILGIPGYTVDRTITTLADTGGTTLLQRLNASRFFFVPDMESAFNVNSTSDFPSTAVTAFQTWLNDGGVLVMTGTHGTKDIDFLNKITSWGLASATGRNGATRNDANASGTPFGDASLASTTLGVPSATESVNKNTAPGSANFKAMWGVDNQAAVATMTYGRGTIIYLGWDFFNSGLNEGTNAPCPANSDNWVQKIVPAALEYAAQLSASGLTNPTSTGGTLNYSFANNGTSYYVIVPRAATAPTAAQVKAGVDYGAVTVTRAGNSPQNANTEINFSITGLTPATDYTAYMVTEWNSPAELSAVETLEFSTAPGTPTVSSVSAGNTEVSVAIAPFGTETNFEYSIDGGSNWVARSPSAVTTPWVITGLTNGQSYSFTFRSSFRTLRSSATSASSVTPVGVPGAPTSVSGTATGSSIALSWTAPASNGGSAITGYKIEVSTDNGSTWTTVTANTGNTSTSATISQLSTGNYRYRVSALNTNGSSLASTASTAVSVTASAPGLPTNLGISHNGFGSATVSWDPPTSDGGSAVTGYVVEYEVGGTWQTLTPSGRVATVSGVWPNQGWSFRVAATNTVGTGSFAVQTHTPPPPFTGPIITKFSSNEIPAGSGTSVNLEGLRLGQITEFWIGNQKLSHTTDPSGRVTLQLPALVAGTHNLRIIYSGGAVLIHQDAFRVSRPNAGEARPLRFTSFAGDSFRLTPAARAVISDVLSGYSGIKKITCIGSTSGNRVTASDQRLAFRRAQEACNHARQFAPTAEIELRANPAAGIGPRFRGVTLQIISG</sequence>
<dbReference type="Pfam" id="PF00041">
    <property type="entry name" value="fn3"/>
    <property type="match status" value="2"/>
</dbReference>
<feature type="domain" description="Fibronectin type-III" evidence="2">
    <location>
        <begin position="567"/>
        <end position="656"/>
    </location>
</feature>
<dbReference type="InterPro" id="IPR050964">
    <property type="entry name" value="Striated_Muscle_Regulatory"/>
</dbReference>
<dbReference type="InterPro" id="IPR029062">
    <property type="entry name" value="Class_I_gatase-like"/>
</dbReference>
<dbReference type="SUPFAM" id="SSF49265">
    <property type="entry name" value="Fibronectin type III"/>
    <property type="match status" value="2"/>
</dbReference>
<dbReference type="InterPro" id="IPR013783">
    <property type="entry name" value="Ig-like_fold"/>
</dbReference>
<dbReference type="PROSITE" id="PS50853">
    <property type="entry name" value="FN3"/>
    <property type="match status" value="2"/>
</dbReference>
<dbReference type="InterPro" id="IPR003961">
    <property type="entry name" value="FN3_dom"/>
</dbReference>
<protein>
    <submittedName>
        <fullName evidence="3">Unannotated protein</fullName>
    </submittedName>
</protein>
<feature type="domain" description="Fibronectin type-III" evidence="2">
    <location>
        <begin position="466"/>
        <end position="566"/>
    </location>
</feature>
<accession>A0A6J6BXL3</accession>
<dbReference type="CDD" id="cd00063">
    <property type="entry name" value="FN3"/>
    <property type="match status" value="2"/>
</dbReference>
<dbReference type="PANTHER" id="PTHR13817">
    <property type="entry name" value="TITIN"/>
    <property type="match status" value="1"/>
</dbReference>
<dbReference type="Gene3D" id="2.60.40.10">
    <property type="entry name" value="Immunoglobulins"/>
    <property type="match status" value="2"/>
</dbReference>
<dbReference type="InterPro" id="IPR002909">
    <property type="entry name" value="IPT_dom"/>
</dbReference>
<dbReference type="Gene3D" id="3.40.50.880">
    <property type="match status" value="1"/>
</dbReference>
<organism evidence="3">
    <name type="scientific">freshwater metagenome</name>
    <dbReference type="NCBI Taxonomy" id="449393"/>
    <lineage>
        <taxon>unclassified sequences</taxon>
        <taxon>metagenomes</taxon>
        <taxon>ecological metagenomes</taxon>
    </lineage>
</organism>
<dbReference type="AlphaFoldDB" id="A0A6J6BXL3"/>
<dbReference type="PRINTS" id="PR00014">
    <property type="entry name" value="FNTYPEIII"/>
</dbReference>
<dbReference type="SMART" id="SM00060">
    <property type="entry name" value="FN3"/>
    <property type="match status" value="3"/>
</dbReference>
<proteinExistence type="predicted"/>
<evidence type="ECO:0000259" key="2">
    <source>
        <dbReference type="PROSITE" id="PS50853"/>
    </source>
</evidence>
<gene>
    <name evidence="3" type="ORF">UFOPK1503_00381</name>
</gene>
<keyword evidence="1" id="KW-0677">Repeat</keyword>
<dbReference type="InterPro" id="IPR036116">
    <property type="entry name" value="FN3_sf"/>
</dbReference>
<dbReference type="PANTHER" id="PTHR13817:SF73">
    <property type="entry name" value="FIBRONECTIN TYPE-III DOMAIN-CONTAINING PROTEIN"/>
    <property type="match status" value="1"/>
</dbReference>
<dbReference type="Pfam" id="PF01833">
    <property type="entry name" value="TIG"/>
    <property type="match status" value="1"/>
</dbReference>
<dbReference type="EMBL" id="CAEZST010000004">
    <property type="protein sequence ID" value="CAB4542868.1"/>
    <property type="molecule type" value="Genomic_DNA"/>
</dbReference>
<evidence type="ECO:0000256" key="1">
    <source>
        <dbReference type="ARBA" id="ARBA00022737"/>
    </source>
</evidence>